<dbReference type="STRING" id="937218.SAMN06297251_10166"/>
<sequence>MTTYRYDLSVDGREHVVLDRSSWRLTAPGLLIASTMEDGRPAVTLEIDPDHKHAAVFEQFRGLRLPTDLSDTRLLDGVVSVLRGLPVAWWDLTARIIGGRVPEDPDREFHLDLWARCAIVDRVYPTSDLLAA</sequence>
<dbReference type="EMBL" id="FWXR01000001">
    <property type="protein sequence ID" value="SMC32672.1"/>
    <property type="molecule type" value="Genomic_DNA"/>
</dbReference>
<reference evidence="1 2" key="1">
    <citation type="submission" date="2017-04" db="EMBL/GenBank/DDBJ databases">
        <authorList>
            <person name="Afonso C.L."/>
            <person name="Miller P.J."/>
            <person name="Scott M.A."/>
            <person name="Spackman E."/>
            <person name="Goraichik I."/>
            <person name="Dimitrov K.M."/>
            <person name="Suarez D.L."/>
            <person name="Swayne D.E."/>
        </authorList>
    </citation>
    <scope>NUCLEOTIDE SEQUENCE [LARGE SCALE GENOMIC DNA]</scope>
    <source>
        <strain evidence="1 2">CGMCC 1.10972</strain>
    </source>
</reference>
<protein>
    <submittedName>
        <fullName evidence="1">Uncharacterized protein</fullName>
    </submittedName>
</protein>
<accession>A0A1W1Y933</accession>
<gene>
    <name evidence="1" type="ORF">SAMN06297251_10166</name>
</gene>
<name>A0A1W1Y933_9HYPH</name>
<proteinExistence type="predicted"/>
<organism evidence="1 2">
    <name type="scientific">Fulvimarina manganoxydans</name>
    <dbReference type="NCBI Taxonomy" id="937218"/>
    <lineage>
        <taxon>Bacteria</taxon>
        <taxon>Pseudomonadati</taxon>
        <taxon>Pseudomonadota</taxon>
        <taxon>Alphaproteobacteria</taxon>
        <taxon>Hyphomicrobiales</taxon>
        <taxon>Aurantimonadaceae</taxon>
        <taxon>Fulvimarina</taxon>
    </lineage>
</organism>
<evidence type="ECO:0000313" key="1">
    <source>
        <dbReference type="EMBL" id="SMC32672.1"/>
    </source>
</evidence>
<keyword evidence="2" id="KW-1185">Reference proteome</keyword>
<dbReference type="AlphaFoldDB" id="A0A1W1Y933"/>
<dbReference type="Proteomes" id="UP000192656">
    <property type="component" value="Unassembled WGS sequence"/>
</dbReference>
<dbReference type="RefSeq" id="WP_084407831.1">
    <property type="nucleotide sequence ID" value="NZ_FWXR01000001.1"/>
</dbReference>
<evidence type="ECO:0000313" key="2">
    <source>
        <dbReference type="Proteomes" id="UP000192656"/>
    </source>
</evidence>